<accession>A0ABR9H9G6</accession>
<keyword evidence="3" id="KW-1185">Reference proteome</keyword>
<name>A0ABR9H9G6_9BACT</name>
<dbReference type="PANTHER" id="PTHR37422">
    <property type="entry name" value="TEICHURONIC ACID BIOSYNTHESIS PROTEIN TUAE"/>
    <property type="match status" value="1"/>
</dbReference>
<keyword evidence="1" id="KW-0472">Membrane</keyword>
<sequence>MKKFSLERTFVILLGSYIGLSGYTYTSLNYYHLEQNDSTRSLITISLICIVLCRLIFLRSIIIPKKTLIIATPFIYMGIVGIMLSDGLEFAGAISRWLFYLLAMSYFAQPVARQHFPTLVVTLSFFFIVAGFGDLILERSLHINQAARIGGSVGSPIGFASAVYCCSISLAWIWIAKRQKLFMIAALTLCALNFATGTRSVAAGNLFALFAMWWMSTRDIGWKIVVCIVICVATAIFFDIFLGSTDVGRRIQLLLDYGSDSSFLNRDFILNIVGDRLTATDLILGVGGGRFPVWFYDNTGILNMAPHFEIIWLLVEGGIIGSFLYIILNP</sequence>
<feature type="transmembrane region" description="Helical" evidence="1">
    <location>
        <begin position="157"/>
        <end position="175"/>
    </location>
</feature>
<evidence type="ECO:0000313" key="3">
    <source>
        <dbReference type="Proteomes" id="UP000639010"/>
    </source>
</evidence>
<feature type="transmembrane region" description="Helical" evidence="1">
    <location>
        <begin position="119"/>
        <end position="137"/>
    </location>
</feature>
<organism evidence="2 3">
    <name type="scientific">Desulfomicrobium macestii</name>
    <dbReference type="NCBI Taxonomy" id="90731"/>
    <lineage>
        <taxon>Bacteria</taxon>
        <taxon>Pseudomonadati</taxon>
        <taxon>Thermodesulfobacteriota</taxon>
        <taxon>Desulfovibrionia</taxon>
        <taxon>Desulfovibrionales</taxon>
        <taxon>Desulfomicrobiaceae</taxon>
        <taxon>Desulfomicrobium</taxon>
    </lineage>
</organism>
<feature type="transmembrane region" description="Helical" evidence="1">
    <location>
        <begin position="90"/>
        <end position="107"/>
    </location>
</feature>
<gene>
    <name evidence="2" type="ORF">H4684_004040</name>
</gene>
<dbReference type="EMBL" id="JADBGG010000061">
    <property type="protein sequence ID" value="MBE1427347.1"/>
    <property type="molecule type" value="Genomic_DNA"/>
</dbReference>
<feature type="transmembrane region" description="Helical" evidence="1">
    <location>
        <begin position="67"/>
        <end position="84"/>
    </location>
</feature>
<feature type="transmembrane region" description="Helical" evidence="1">
    <location>
        <begin position="220"/>
        <end position="242"/>
    </location>
</feature>
<keyword evidence="1" id="KW-0812">Transmembrane</keyword>
<dbReference type="Proteomes" id="UP000639010">
    <property type="component" value="Unassembled WGS sequence"/>
</dbReference>
<evidence type="ECO:0000256" key="1">
    <source>
        <dbReference type="SAM" id="Phobius"/>
    </source>
</evidence>
<feature type="transmembrane region" description="Helical" evidence="1">
    <location>
        <begin position="40"/>
        <end position="58"/>
    </location>
</feature>
<evidence type="ECO:0008006" key="4">
    <source>
        <dbReference type="Google" id="ProtNLM"/>
    </source>
</evidence>
<comment type="caution">
    <text evidence="2">The sequence shown here is derived from an EMBL/GenBank/DDBJ whole genome shotgun (WGS) entry which is preliminary data.</text>
</comment>
<proteinExistence type="predicted"/>
<dbReference type="PANTHER" id="PTHR37422:SF13">
    <property type="entry name" value="LIPOPOLYSACCHARIDE BIOSYNTHESIS PROTEIN PA4999-RELATED"/>
    <property type="match status" value="1"/>
</dbReference>
<protein>
    <recommendedName>
        <fullName evidence="4">O-antigen ligase domain-containing protein</fullName>
    </recommendedName>
</protein>
<dbReference type="RefSeq" id="WP_192625092.1">
    <property type="nucleotide sequence ID" value="NZ_JADBGG010000061.1"/>
</dbReference>
<keyword evidence="1" id="KW-1133">Transmembrane helix</keyword>
<feature type="transmembrane region" description="Helical" evidence="1">
    <location>
        <begin position="182"/>
        <end position="214"/>
    </location>
</feature>
<evidence type="ECO:0000313" key="2">
    <source>
        <dbReference type="EMBL" id="MBE1427347.1"/>
    </source>
</evidence>
<reference evidence="2 3" key="1">
    <citation type="submission" date="2020-10" db="EMBL/GenBank/DDBJ databases">
        <title>Genomic Encyclopedia of Type Strains, Phase IV (KMG-IV): sequencing the most valuable type-strain genomes for metagenomic binning, comparative biology and taxonomic classification.</title>
        <authorList>
            <person name="Goeker M."/>
        </authorList>
    </citation>
    <scope>NUCLEOTIDE SEQUENCE [LARGE SCALE GENOMIC DNA]</scope>
    <source>
        <strain evidence="2 3">DSM 4194</strain>
    </source>
</reference>
<feature type="transmembrane region" description="Helical" evidence="1">
    <location>
        <begin position="310"/>
        <end position="328"/>
    </location>
</feature>
<dbReference type="InterPro" id="IPR051533">
    <property type="entry name" value="WaaL-like"/>
</dbReference>
<feature type="transmembrane region" description="Helical" evidence="1">
    <location>
        <begin position="9"/>
        <end position="28"/>
    </location>
</feature>